<dbReference type="AlphaFoldDB" id="A0AAV3R2D2"/>
<organism evidence="2 3">
    <name type="scientific">Lithospermum erythrorhizon</name>
    <name type="common">Purple gromwell</name>
    <name type="synonym">Lithospermum officinale var. erythrorhizon</name>
    <dbReference type="NCBI Taxonomy" id="34254"/>
    <lineage>
        <taxon>Eukaryota</taxon>
        <taxon>Viridiplantae</taxon>
        <taxon>Streptophyta</taxon>
        <taxon>Embryophyta</taxon>
        <taxon>Tracheophyta</taxon>
        <taxon>Spermatophyta</taxon>
        <taxon>Magnoliopsida</taxon>
        <taxon>eudicotyledons</taxon>
        <taxon>Gunneridae</taxon>
        <taxon>Pentapetalae</taxon>
        <taxon>asterids</taxon>
        <taxon>lamiids</taxon>
        <taxon>Boraginales</taxon>
        <taxon>Boraginaceae</taxon>
        <taxon>Boraginoideae</taxon>
        <taxon>Lithospermeae</taxon>
        <taxon>Lithospermum</taxon>
    </lineage>
</organism>
<evidence type="ECO:0000256" key="1">
    <source>
        <dbReference type="SAM" id="SignalP"/>
    </source>
</evidence>
<feature type="chain" id="PRO_5043741385" description="Pectinesterase inhibitor domain-containing protein" evidence="1">
    <location>
        <begin position="20"/>
        <end position="83"/>
    </location>
</feature>
<name>A0AAV3R2D2_LITER</name>
<keyword evidence="3" id="KW-1185">Reference proteome</keyword>
<accession>A0AAV3R2D2</accession>
<gene>
    <name evidence="2" type="ORF">LIER_23926</name>
</gene>
<sequence>MVTSNWIFFLFLCLRMACAKIDDHYQQHVAVDCSYTLYPTLCMQTIANAKVPSREESQETDALSALVNRAIYETKLYYINGLR</sequence>
<keyword evidence="1" id="KW-0732">Signal</keyword>
<evidence type="ECO:0000313" key="2">
    <source>
        <dbReference type="EMBL" id="GAA0169438.1"/>
    </source>
</evidence>
<evidence type="ECO:0008006" key="4">
    <source>
        <dbReference type="Google" id="ProtNLM"/>
    </source>
</evidence>
<evidence type="ECO:0000313" key="3">
    <source>
        <dbReference type="Proteomes" id="UP001454036"/>
    </source>
</evidence>
<comment type="caution">
    <text evidence="2">The sequence shown here is derived from an EMBL/GenBank/DDBJ whole genome shotgun (WGS) entry which is preliminary data.</text>
</comment>
<feature type="signal peptide" evidence="1">
    <location>
        <begin position="1"/>
        <end position="19"/>
    </location>
</feature>
<dbReference type="Proteomes" id="UP001454036">
    <property type="component" value="Unassembled WGS sequence"/>
</dbReference>
<reference evidence="2 3" key="1">
    <citation type="submission" date="2024-01" db="EMBL/GenBank/DDBJ databases">
        <title>The complete chloroplast genome sequence of Lithospermum erythrorhizon: insights into the phylogenetic relationship among Boraginaceae species and the maternal lineages of purple gromwells.</title>
        <authorList>
            <person name="Okada T."/>
            <person name="Watanabe K."/>
        </authorList>
    </citation>
    <scope>NUCLEOTIDE SEQUENCE [LARGE SCALE GENOMIC DNA]</scope>
</reference>
<proteinExistence type="predicted"/>
<protein>
    <recommendedName>
        <fullName evidence="4">Pectinesterase inhibitor domain-containing protein</fullName>
    </recommendedName>
</protein>
<dbReference type="EMBL" id="BAABME010006847">
    <property type="protein sequence ID" value="GAA0169438.1"/>
    <property type="molecule type" value="Genomic_DNA"/>
</dbReference>